<dbReference type="Pfam" id="PF01370">
    <property type="entry name" value="Epimerase"/>
    <property type="match status" value="1"/>
</dbReference>
<dbReference type="Pfam" id="PF08338">
    <property type="entry name" value="DUF1731"/>
    <property type="match status" value="1"/>
</dbReference>
<comment type="similarity">
    <text evidence="1">Belongs to the NAD(P)-dependent epimerase/dehydratase family. SDR39U1 subfamily.</text>
</comment>
<accession>A0A832EJC1</accession>
<dbReference type="InterPro" id="IPR010099">
    <property type="entry name" value="SDR39U1"/>
</dbReference>
<dbReference type="CDD" id="cd05242">
    <property type="entry name" value="SDR_a8"/>
    <property type="match status" value="1"/>
</dbReference>
<dbReference type="PANTHER" id="PTHR11092">
    <property type="entry name" value="SUGAR NUCLEOTIDE EPIMERASE RELATED"/>
    <property type="match status" value="1"/>
</dbReference>
<name>A0A832EJC1_9BACT</name>
<comment type="caution">
    <text evidence="4">The sequence shown here is derived from an EMBL/GenBank/DDBJ whole genome shotgun (WGS) entry which is preliminary data.</text>
</comment>
<evidence type="ECO:0000259" key="3">
    <source>
        <dbReference type="Pfam" id="PF08338"/>
    </source>
</evidence>
<evidence type="ECO:0000313" key="4">
    <source>
        <dbReference type="EMBL" id="HFK96878.1"/>
    </source>
</evidence>
<organism evidence="4">
    <name type="scientific">Desulfacinum infernum</name>
    <dbReference type="NCBI Taxonomy" id="35837"/>
    <lineage>
        <taxon>Bacteria</taxon>
        <taxon>Pseudomonadati</taxon>
        <taxon>Thermodesulfobacteriota</taxon>
        <taxon>Syntrophobacteria</taxon>
        <taxon>Syntrophobacterales</taxon>
        <taxon>Syntrophobacteraceae</taxon>
        <taxon>Desulfacinum</taxon>
    </lineage>
</organism>
<gene>
    <name evidence="4" type="ORF">ENS06_06080</name>
</gene>
<dbReference type="InterPro" id="IPR036291">
    <property type="entry name" value="NAD(P)-bd_dom_sf"/>
</dbReference>
<dbReference type="InterPro" id="IPR001509">
    <property type="entry name" value="Epimerase_deHydtase"/>
</dbReference>
<reference evidence="4" key="1">
    <citation type="journal article" date="2020" name="mSystems">
        <title>Genome- and Community-Level Interaction Insights into Carbon Utilization and Element Cycling Functions of Hydrothermarchaeota in Hydrothermal Sediment.</title>
        <authorList>
            <person name="Zhou Z."/>
            <person name="Liu Y."/>
            <person name="Xu W."/>
            <person name="Pan J."/>
            <person name="Luo Z.H."/>
            <person name="Li M."/>
        </authorList>
    </citation>
    <scope>NUCLEOTIDE SEQUENCE [LARGE SCALE GENOMIC DNA]</scope>
    <source>
        <strain evidence="4">SpSt-456</strain>
    </source>
</reference>
<dbReference type="InterPro" id="IPR013549">
    <property type="entry name" value="DUF1731"/>
</dbReference>
<proteinExistence type="inferred from homology"/>
<sequence length="300" mass="32735">MKVLVTGASGFVGTQLCIRLVELGHQVTGVDHAPRPNPFLPSQVHYLSADTTQSGPWQEAVAYQDIVINLAGASIFRRWNAKSKELIYHSRILTTQNLVQAIPEGTSLALLSTSAVGYYGSRGDASLTEEEPPGSDFLASVCKDWEAAALEARSKGARVVCMRFGIVLGKTGGALGQMIPAFKRFVGGPLGDGRQWFSWIHMDDLLGAMLFVMEKKDIQGPVNFCAPNPVRNETLAQVLGKLLHRPSFLRTPAFALKLALGEFGSVLLEGQRVFPAVLLRHGYVFRYPEIESALREVLKA</sequence>
<dbReference type="NCBIfam" id="TIGR01777">
    <property type="entry name" value="yfcH"/>
    <property type="match status" value="1"/>
</dbReference>
<evidence type="ECO:0000259" key="2">
    <source>
        <dbReference type="Pfam" id="PF01370"/>
    </source>
</evidence>
<dbReference type="Gene3D" id="3.40.50.720">
    <property type="entry name" value="NAD(P)-binding Rossmann-like Domain"/>
    <property type="match status" value="1"/>
</dbReference>
<evidence type="ECO:0000256" key="1">
    <source>
        <dbReference type="ARBA" id="ARBA00009353"/>
    </source>
</evidence>
<dbReference type="AlphaFoldDB" id="A0A832EJC1"/>
<protein>
    <submittedName>
        <fullName evidence="4">TIGR01777 family protein</fullName>
    </submittedName>
</protein>
<dbReference type="PANTHER" id="PTHR11092:SF0">
    <property type="entry name" value="EPIMERASE FAMILY PROTEIN SDR39U1"/>
    <property type="match status" value="1"/>
</dbReference>
<dbReference type="SUPFAM" id="SSF51735">
    <property type="entry name" value="NAD(P)-binding Rossmann-fold domains"/>
    <property type="match status" value="1"/>
</dbReference>
<feature type="domain" description="DUF1731" evidence="3">
    <location>
        <begin position="251"/>
        <end position="296"/>
    </location>
</feature>
<dbReference type="EMBL" id="DSTK01000017">
    <property type="protein sequence ID" value="HFK96878.1"/>
    <property type="molecule type" value="Genomic_DNA"/>
</dbReference>
<feature type="domain" description="NAD-dependent epimerase/dehydratase" evidence="2">
    <location>
        <begin position="3"/>
        <end position="217"/>
    </location>
</feature>